<proteinExistence type="inferred from homology"/>
<organism evidence="3 4">
    <name type="scientific">Candidatus Roizmanbacteria bacterium RIFCSPLOWO2_01_FULL_44_13</name>
    <dbReference type="NCBI Taxonomy" id="1802069"/>
    <lineage>
        <taxon>Bacteria</taxon>
        <taxon>Candidatus Roizmaniibacteriota</taxon>
    </lineage>
</organism>
<evidence type="ECO:0000256" key="1">
    <source>
        <dbReference type="ARBA" id="ARBA00010116"/>
    </source>
</evidence>
<sequence length="137" mass="15082">MKKALPFLLLLVLILIGFSLFFGLYEVKFFSSRATVSQASFSIDNSYVFVTPLQARANGQEKIRVTVFILNNQGLGVLGKKVFLAPNAALNIESIQGLTDSYGKAYFDVSASRAGEYYLEVKADDTALTQKAHLSFN</sequence>
<evidence type="ECO:0000313" key="3">
    <source>
        <dbReference type="EMBL" id="OGK52005.1"/>
    </source>
</evidence>
<feature type="domain" description="Big-1" evidence="2">
    <location>
        <begin position="48"/>
        <end position="136"/>
    </location>
</feature>
<dbReference type="InterPro" id="IPR003344">
    <property type="entry name" value="Big_1_dom"/>
</dbReference>
<dbReference type="Pfam" id="PF02369">
    <property type="entry name" value="Big_1"/>
    <property type="match status" value="1"/>
</dbReference>
<dbReference type="SUPFAM" id="SSF49373">
    <property type="entry name" value="Invasin/intimin cell-adhesion fragments"/>
    <property type="match status" value="1"/>
</dbReference>
<dbReference type="InterPro" id="IPR013783">
    <property type="entry name" value="Ig-like_fold"/>
</dbReference>
<gene>
    <name evidence="3" type="ORF">A2970_00750</name>
</gene>
<evidence type="ECO:0000313" key="4">
    <source>
        <dbReference type="Proteomes" id="UP000178857"/>
    </source>
</evidence>
<evidence type="ECO:0000259" key="2">
    <source>
        <dbReference type="Pfam" id="PF02369"/>
    </source>
</evidence>
<reference evidence="3 4" key="1">
    <citation type="journal article" date="2016" name="Nat. Commun.">
        <title>Thousands of microbial genomes shed light on interconnected biogeochemical processes in an aquifer system.</title>
        <authorList>
            <person name="Anantharaman K."/>
            <person name="Brown C.T."/>
            <person name="Hug L.A."/>
            <person name="Sharon I."/>
            <person name="Castelle C.J."/>
            <person name="Probst A.J."/>
            <person name="Thomas B.C."/>
            <person name="Singh A."/>
            <person name="Wilkins M.J."/>
            <person name="Karaoz U."/>
            <person name="Brodie E.L."/>
            <person name="Williams K.H."/>
            <person name="Hubbard S.S."/>
            <person name="Banfield J.F."/>
        </authorList>
    </citation>
    <scope>NUCLEOTIDE SEQUENCE [LARGE SCALE GENOMIC DNA]</scope>
</reference>
<dbReference type="EMBL" id="MGAT01000031">
    <property type="protein sequence ID" value="OGK52005.1"/>
    <property type="molecule type" value="Genomic_DNA"/>
</dbReference>
<dbReference type="Gene3D" id="2.60.40.10">
    <property type="entry name" value="Immunoglobulins"/>
    <property type="match status" value="1"/>
</dbReference>
<comment type="similarity">
    <text evidence="1">Belongs to the intimin/invasin family.</text>
</comment>
<name>A0A1F7J8R9_9BACT</name>
<protein>
    <recommendedName>
        <fullName evidence="2">Big-1 domain-containing protein</fullName>
    </recommendedName>
</protein>
<dbReference type="Proteomes" id="UP000178857">
    <property type="component" value="Unassembled WGS sequence"/>
</dbReference>
<dbReference type="AlphaFoldDB" id="A0A1F7J8R9"/>
<dbReference type="InterPro" id="IPR008964">
    <property type="entry name" value="Invasin/intimin_cell_adhesion"/>
</dbReference>
<accession>A0A1F7J8R9</accession>
<comment type="caution">
    <text evidence="3">The sequence shown here is derived from an EMBL/GenBank/DDBJ whole genome shotgun (WGS) entry which is preliminary data.</text>
</comment>